<dbReference type="EMBL" id="JBHSSN010000004">
    <property type="protein sequence ID" value="MFC6322510.1"/>
    <property type="molecule type" value="Genomic_DNA"/>
</dbReference>
<comment type="caution">
    <text evidence="2">The sequence shown here is derived from an EMBL/GenBank/DDBJ whole genome shotgun (WGS) entry which is preliminary data.</text>
</comment>
<evidence type="ECO:0000313" key="2">
    <source>
        <dbReference type="EMBL" id="MFC6322510.1"/>
    </source>
</evidence>
<keyword evidence="3" id="KW-1185">Reference proteome</keyword>
<dbReference type="RefSeq" id="WP_164507766.1">
    <property type="nucleotide sequence ID" value="NZ_JBHSSN010000004.1"/>
</dbReference>
<feature type="region of interest" description="Disordered" evidence="1">
    <location>
        <begin position="1"/>
        <end position="36"/>
    </location>
</feature>
<dbReference type="Proteomes" id="UP001596186">
    <property type="component" value="Unassembled WGS sequence"/>
</dbReference>
<gene>
    <name evidence="2" type="ORF">ACFP1F_01860</name>
</gene>
<proteinExistence type="predicted"/>
<sequence length="36" mass="4282">MAEKIDRASSLRRLKSKNIKTRRRAKKVLNSNKKKK</sequence>
<dbReference type="InterPro" id="IPR049844">
    <property type="entry name" value="RsaX20-like"/>
</dbReference>
<protein>
    <submittedName>
        <fullName evidence="2">Metal homeostasis protein</fullName>
    </submittedName>
</protein>
<organism evidence="2 3">
    <name type="scientific">Companilactobacillus baiquanensis</name>
    <dbReference type="NCBI Taxonomy" id="2486005"/>
    <lineage>
        <taxon>Bacteria</taxon>
        <taxon>Bacillati</taxon>
        <taxon>Bacillota</taxon>
        <taxon>Bacilli</taxon>
        <taxon>Lactobacillales</taxon>
        <taxon>Lactobacillaceae</taxon>
        <taxon>Companilactobacillus</taxon>
    </lineage>
</organism>
<accession>A0ABW1USU9</accession>
<evidence type="ECO:0000256" key="1">
    <source>
        <dbReference type="SAM" id="MobiDB-lite"/>
    </source>
</evidence>
<feature type="compositionally biased region" description="Basic residues" evidence="1">
    <location>
        <begin position="10"/>
        <end position="36"/>
    </location>
</feature>
<dbReference type="NCBIfam" id="NF038026">
    <property type="entry name" value="RsaX20_sORF"/>
    <property type="match status" value="1"/>
</dbReference>
<evidence type="ECO:0000313" key="3">
    <source>
        <dbReference type="Proteomes" id="UP001596186"/>
    </source>
</evidence>
<name>A0ABW1USU9_9LACO</name>
<reference evidence="3" key="1">
    <citation type="journal article" date="2019" name="Int. J. Syst. Evol. Microbiol.">
        <title>The Global Catalogue of Microorganisms (GCM) 10K type strain sequencing project: providing services to taxonomists for standard genome sequencing and annotation.</title>
        <authorList>
            <consortium name="The Broad Institute Genomics Platform"/>
            <consortium name="The Broad Institute Genome Sequencing Center for Infectious Disease"/>
            <person name="Wu L."/>
            <person name="Ma J."/>
        </authorList>
    </citation>
    <scope>NUCLEOTIDE SEQUENCE [LARGE SCALE GENOMIC DNA]</scope>
    <source>
        <strain evidence="3">CCM 8895</strain>
    </source>
</reference>